<accession>A0A9W8B1B3</accession>
<reference evidence="4" key="1">
    <citation type="submission" date="2022-07" db="EMBL/GenBank/DDBJ databases">
        <title>Phylogenomic reconstructions and comparative analyses of Kickxellomycotina fungi.</title>
        <authorList>
            <person name="Reynolds N.K."/>
            <person name="Stajich J.E."/>
            <person name="Barry K."/>
            <person name="Grigoriev I.V."/>
            <person name="Crous P."/>
            <person name="Smith M.E."/>
        </authorList>
    </citation>
    <scope>NUCLEOTIDE SEQUENCE</scope>
    <source>
        <strain evidence="4">RSA 1196</strain>
    </source>
</reference>
<dbReference type="EMBL" id="JANBPY010000004">
    <property type="protein sequence ID" value="KAJ1970146.1"/>
    <property type="molecule type" value="Genomic_DNA"/>
</dbReference>
<dbReference type="PANTHER" id="PTHR31157">
    <property type="entry name" value="SCP DOMAIN-CONTAINING PROTEIN"/>
    <property type="match status" value="1"/>
</dbReference>
<evidence type="ECO:0000259" key="3">
    <source>
        <dbReference type="Pfam" id="PF00188"/>
    </source>
</evidence>
<feature type="region of interest" description="Disordered" evidence="1">
    <location>
        <begin position="188"/>
        <end position="290"/>
    </location>
</feature>
<organism evidence="4 5">
    <name type="scientific">Dispira parvispora</name>
    <dbReference type="NCBI Taxonomy" id="1520584"/>
    <lineage>
        <taxon>Eukaryota</taxon>
        <taxon>Fungi</taxon>
        <taxon>Fungi incertae sedis</taxon>
        <taxon>Zoopagomycota</taxon>
        <taxon>Kickxellomycotina</taxon>
        <taxon>Dimargaritomycetes</taxon>
        <taxon>Dimargaritales</taxon>
        <taxon>Dimargaritaceae</taxon>
        <taxon>Dispira</taxon>
    </lineage>
</organism>
<feature type="compositionally biased region" description="Basic residues" evidence="1">
    <location>
        <begin position="271"/>
        <end position="290"/>
    </location>
</feature>
<keyword evidence="2" id="KW-0732">Signal</keyword>
<feature type="domain" description="SCP" evidence="3">
    <location>
        <begin position="35"/>
        <end position="159"/>
    </location>
</feature>
<dbReference type="Proteomes" id="UP001150925">
    <property type="component" value="Unassembled WGS sequence"/>
</dbReference>
<comment type="caution">
    <text evidence="4">The sequence shown here is derived from an EMBL/GenBank/DDBJ whole genome shotgun (WGS) entry which is preliminary data.</text>
</comment>
<evidence type="ECO:0000256" key="1">
    <source>
        <dbReference type="SAM" id="MobiDB-lite"/>
    </source>
</evidence>
<feature type="signal peptide" evidence="2">
    <location>
        <begin position="1"/>
        <end position="21"/>
    </location>
</feature>
<dbReference type="SUPFAM" id="SSF55797">
    <property type="entry name" value="PR-1-like"/>
    <property type="match status" value="1"/>
</dbReference>
<keyword evidence="5" id="KW-1185">Reference proteome</keyword>
<dbReference type="InterPro" id="IPR014044">
    <property type="entry name" value="CAP_dom"/>
</dbReference>
<evidence type="ECO:0000313" key="4">
    <source>
        <dbReference type="EMBL" id="KAJ1970146.1"/>
    </source>
</evidence>
<sequence length="290" mass="30841">MKAILVTSLLSLLAMAPCSNALTGGYSPEALCCHTNYYRAKYGGSSFSHPYYFSSSLSAVTQKQAEDMATQNQMVHNGLGAGNAKSFDRITRVQTIGMDIERTGENIADKYQSMKDVTLGWWESPDHQEHMSYTQEHVVCGSGHAISKDTGRDYWAQDFAILKGDISNRGLQILDCSGVFAEYGMEAPKPTQETETQTKPTATTSSATASTTPTSSDPASTTPTSSDSVSSTATSSASAPPTSTPTDDGNTSGPGLPGGEQGPVPPTKPPGKCKKCRKCKKKSALRRSEL</sequence>
<dbReference type="OrthoDB" id="5576758at2759"/>
<dbReference type="CDD" id="cd05379">
    <property type="entry name" value="CAP_bacterial"/>
    <property type="match status" value="1"/>
</dbReference>
<proteinExistence type="predicted"/>
<feature type="compositionally biased region" description="Low complexity" evidence="1">
    <location>
        <begin position="188"/>
        <end position="246"/>
    </location>
</feature>
<feature type="chain" id="PRO_5040745555" description="SCP domain-containing protein" evidence="2">
    <location>
        <begin position="22"/>
        <end position="290"/>
    </location>
</feature>
<evidence type="ECO:0000313" key="5">
    <source>
        <dbReference type="Proteomes" id="UP001150925"/>
    </source>
</evidence>
<dbReference type="InterPro" id="IPR035940">
    <property type="entry name" value="CAP_sf"/>
</dbReference>
<gene>
    <name evidence="4" type="ORF">IWQ62_000115</name>
</gene>
<protein>
    <recommendedName>
        <fullName evidence="3">SCP domain-containing protein</fullName>
    </recommendedName>
</protein>
<dbReference type="AlphaFoldDB" id="A0A9W8B1B3"/>
<evidence type="ECO:0000256" key="2">
    <source>
        <dbReference type="SAM" id="SignalP"/>
    </source>
</evidence>
<dbReference type="PANTHER" id="PTHR31157:SF1">
    <property type="entry name" value="SCP DOMAIN-CONTAINING PROTEIN"/>
    <property type="match status" value="1"/>
</dbReference>
<name>A0A9W8B1B3_9FUNG</name>
<dbReference type="Gene3D" id="3.40.33.10">
    <property type="entry name" value="CAP"/>
    <property type="match status" value="1"/>
</dbReference>
<dbReference type="Pfam" id="PF00188">
    <property type="entry name" value="CAP"/>
    <property type="match status" value="1"/>
</dbReference>